<name>A0A6P8I9P4_ACTTE</name>
<dbReference type="SMART" id="SM00382">
    <property type="entry name" value="AAA"/>
    <property type="match status" value="1"/>
</dbReference>
<dbReference type="FunFam" id="3.40.50.300:FF:000610">
    <property type="entry name" value="Multidrug resistance-associated ABC transporter"/>
    <property type="match status" value="1"/>
</dbReference>
<dbReference type="AlphaFoldDB" id="A0A6P8I9P4"/>
<dbReference type="RefSeq" id="XP_031564753.1">
    <property type="nucleotide sequence ID" value="XM_031708893.1"/>
</dbReference>
<dbReference type="GO" id="GO:0016020">
    <property type="term" value="C:membrane"/>
    <property type="evidence" value="ECO:0007669"/>
    <property type="project" value="UniProtKB-SubCell"/>
</dbReference>
<dbReference type="InParanoid" id="A0A6P8I9P4"/>
<evidence type="ECO:0000256" key="8">
    <source>
        <dbReference type="ARBA" id="ARBA00022989"/>
    </source>
</evidence>
<evidence type="ECO:0000259" key="12">
    <source>
        <dbReference type="PROSITE" id="PS50929"/>
    </source>
</evidence>
<evidence type="ECO:0000313" key="14">
    <source>
        <dbReference type="RefSeq" id="XP_031564753.1"/>
    </source>
</evidence>
<dbReference type="OrthoDB" id="6500128at2759"/>
<comment type="similarity">
    <text evidence="2">Belongs to the ABC transporter superfamily. ABCC family. Conjugate transporter (TC 3.A.1.208) subfamily.</text>
</comment>
<feature type="transmembrane region" description="Helical" evidence="10">
    <location>
        <begin position="12"/>
        <end position="38"/>
    </location>
</feature>
<dbReference type="Pfam" id="PF00005">
    <property type="entry name" value="ABC_tran"/>
    <property type="match status" value="1"/>
</dbReference>
<organism evidence="13 14">
    <name type="scientific">Actinia tenebrosa</name>
    <name type="common">Australian red waratah sea anemone</name>
    <dbReference type="NCBI Taxonomy" id="6105"/>
    <lineage>
        <taxon>Eukaryota</taxon>
        <taxon>Metazoa</taxon>
        <taxon>Cnidaria</taxon>
        <taxon>Anthozoa</taxon>
        <taxon>Hexacorallia</taxon>
        <taxon>Actiniaria</taxon>
        <taxon>Actiniidae</taxon>
        <taxon>Actinia</taxon>
    </lineage>
</organism>
<dbReference type="InterPro" id="IPR050173">
    <property type="entry name" value="ABC_transporter_C-like"/>
</dbReference>
<dbReference type="Gene3D" id="3.40.50.300">
    <property type="entry name" value="P-loop containing nucleotide triphosphate hydrolases"/>
    <property type="match status" value="1"/>
</dbReference>
<keyword evidence="6" id="KW-0547">Nucleotide-binding</keyword>
<dbReference type="InterPro" id="IPR011527">
    <property type="entry name" value="ABC1_TM_dom"/>
</dbReference>
<evidence type="ECO:0000259" key="11">
    <source>
        <dbReference type="PROSITE" id="PS50893"/>
    </source>
</evidence>
<dbReference type="InterPro" id="IPR003593">
    <property type="entry name" value="AAA+_ATPase"/>
</dbReference>
<feature type="domain" description="ABC transmembrane type-1" evidence="12">
    <location>
        <begin position="1"/>
        <end position="239"/>
    </location>
</feature>
<dbReference type="GeneID" id="116300120"/>
<keyword evidence="4 10" id="KW-0812">Transmembrane</keyword>
<comment type="subcellular location">
    <subcellularLocation>
        <location evidence="1">Membrane</location>
        <topology evidence="1">Multi-pass membrane protein</topology>
    </subcellularLocation>
</comment>
<dbReference type="InterPro" id="IPR036640">
    <property type="entry name" value="ABC1_TM_sf"/>
</dbReference>
<keyword evidence="3" id="KW-0813">Transport</keyword>
<dbReference type="SUPFAM" id="SSF90123">
    <property type="entry name" value="ABC transporter transmembrane region"/>
    <property type="match status" value="1"/>
</dbReference>
<keyword evidence="8 10" id="KW-1133">Transmembrane helix</keyword>
<proteinExistence type="inferred from homology"/>
<feature type="transmembrane region" description="Helical" evidence="10">
    <location>
        <begin position="197"/>
        <end position="219"/>
    </location>
</feature>
<evidence type="ECO:0000313" key="13">
    <source>
        <dbReference type="Proteomes" id="UP000515163"/>
    </source>
</evidence>
<dbReference type="GO" id="GO:0005524">
    <property type="term" value="F:ATP binding"/>
    <property type="evidence" value="ECO:0007669"/>
    <property type="project" value="UniProtKB-KW"/>
</dbReference>
<gene>
    <name evidence="14" type="primary">LOC116300120</name>
</gene>
<dbReference type="Pfam" id="PF00664">
    <property type="entry name" value="ABC_membrane"/>
    <property type="match status" value="1"/>
</dbReference>
<dbReference type="PANTHER" id="PTHR24223:SF456">
    <property type="entry name" value="MULTIDRUG RESISTANCE-ASSOCIATED PROTEIN LETHAL(2)03659"/>
    <property type="match status" value="1"/>
</dbReference>
<dbReference type="GO" id="GO:0016887">
    <property type="term" value="F:ATP hydrolysis activity"/>
    <property type="evidence" value="ECO:0007669"/>
    <property type="project" value="InterPro"/>
</dbReference>
<dbReference type="PROSITE" id="PS50893">
    <property type="entry name" value="ABC_TRANSPORTER_2"/>
    <property type="match status" value="1"/>
</dbReference>
<keyword evidence="9 10" id="KW-0472">Membrane</keyword>
<dbReference type="PROSITE" id="PS50929">
    <property type="entry name" value="ABC_TM1F"/>
    <property type="match status" value="1"/>
</dbReference>
<dbReference type="GO" id="GO:0140359">
    <property type="term" value="F:ABC-type transporter activity"/>
    <property type="evidence" value="ECO:0007669"/>
    <property type="project" value="InterPro"/>
</dbReference>
<evidence type="ECO:0000256" key="3">
    <source>
        <dbReference type="ARBA" id="ARBA00022448"/>
    </source>
</evidence>
<dbReference type="CDD" id="cd18580">
    <property type="entry name" value="ABC_6TM_ABCC_D2"/>
    <property type="match status" value="1"/>
</dbReference>
<evidence type="ECO:0000256" key="2">
    <source>
        <dbReference type="ARBA" id="ARBA00009726"/>
    </source>
</evidence>
<dbReference type="Gene3D" id="1.20.1560.10">
    <property type="entry name" value="ABC transporter type 1, transmembrane domain"/>
    <property type="match status" value="1"/>
</dbReference>
<evidence type="ECO:0000256" key="6">
    <source>
        <dbReference type="ARBA" id="ARBA00022741"/>
    </source>
</evidence>
<accession>A0A6P8I9P4</accession>
<dbReference type="FunFam" id="1.20.1560.10:FF:000013">
    <property type="entry name" value="ABC transporter C family member 2"/>
    <property type="match status" value="1"/>
</dbReference>
<evidence type="ECO:0000256" key="4">
    <source>
        <dbReference type="ARBA" id="ARBA00022692"/>
    </source>
</evidence>
<dbReference type="PANTHER" id="PTHR24223">
    <property type="entry name" value="ATP-BINDING CASSETTE SUB-FAMILY C"/>
    <property type="match status" value="1"/>
</dbReference>
<dbReference type="InterPro" id="IPR044726">
    <property type="entry name" value="ABCC_6TM_D2"/>
</dbReference>
<dbReference type="CDD" id="cd03244">
    <property type="entry name" value="ABCC_MRP_domain2"/>
    <property type="match status" value="1"/>
</dbReference>
<dbReference type="KEGG" id="aten:116300120"/>
<evidence type="ECO:0000256" key="1">
    <source>
        <dbReference type="ARBA" id="ARBA00004141"/>
    </source>
</evidence>
<keyword evidence="5" id="KW-0677">Repeat</keyword>
<feature type="domain" description="ABC transporter" evidence="11">
    <location>
        <begin position="288"/>
        <end position="519"/>
    </location>
</feature>
<evidence type="ECO:0000256" key="10">
    <source>
        <dbReference type="SAM" id="Phobius"/>
    </source>
</evidence>
<evidence type="ECO:0000256" key="5">
    <source>
        <dbReference type="ARBA" id="ARBA00022737"/>
    </source>
</evidence>
<feature type="transmembrane region" description="Helical" evidence="10">
    <location>
        <begin position="110"/>
        <end position="130"/>
    </location>
</feature>
<dbReference type="Proteomes" id="UP000515163">
    <property type="component" value="Unplaced"/>
</dbReference>
<sequence>MPYSKQKSSITLGIYGGMVAGATIIVAIRILCLFLTFIRSSEMLHDKMLIAILKSPVFFFDTNPVGRMMNRFSKDISTLDDLLPFQFVLSIESFFQYFGVVTLTCIVNPWFVLVIAPTVFLFLIICHLYLKTARELSRMEAINCSPLYEHVSETMKGLEVIHSLEKENSSLEKLHEKQDLYTRSLSLEIATSRWVSLYVDLLSSAFLTTIGFGTLFLSLDPASTGMLMTFIISTVRISSRSIRGATVVESQMVSVERIQSYTKLSSEPGYDRQAEVPTNWPSQGAISLRGVSLYYIDGGPSILKDINIDVQAQEKIGIAGRTGAGKSSLIAALSRMPDPEGQVLVDGIDLGTINVQDARRAMAVITQEPFLFKGSLKNNLDPFDQFTEDEIWSTLKAVQLIECVQKLDGLLEHSFGEGGSGFSAGERQMSCLARALLQRRKILVLDEATANVDYNTDQRLQHVIRNTFSSCTVLTIAHRLNTILDYDRVVVLDGGHVVENDRPDVLATRSNGVFAKLLRDHDGQVLP</sequence>
<evidence type="ECO:0000256" key="7">
    <source>
        <dbReference type="ARBA" id="ARBA00022840"/>
    </source>
</evidence>
<reference evidence="14" key="1">
    <citation type="submission" date="2025-08" db="UniProtKB">
        <authorList>
            <consortium name="RefSeq"/>
        </authorList>
    </citation>
    <scope>IDENTIFICATION</scope>
    <source>
        <tissue evidence="14">Tentacle</tissue>
    </source>
</reference>
<dbReference type="InterPro" id="IPR027417">
    <property type="entry name" value="P-loop_NTPase"/>
</dbReference>
<protein>
    <submittedName>
        <fullName evidence="14">Multidrug resistance-associated protein 4-like</fullName>
    </submittedName>
</protein>
<dbReference type="InterPro" id="IPR003439">
    <property type="entry name" value="ABC_transporter-like_ATP-bd"/>
</dbReference>
<keyword evidence="7" id="KW-0067">ATP-binding</keyword>
<dbReference type="SUPFAM" id="SSF52540">
    <property type="entry name" value="P-loop containing nucleoside triphosphate hydrolases"/>
    <property type="match status" value="1"/>
</dbReference>
<keyword evidence="13" id="KW-1185">Reference proteome</keyword>
<evidence type="ECO:0000256" key="9">
    <source>
        <dbReference type="ARBA" id="ARBA00023136"/>
    </source>
</evidence>